<dbReference type="InterPro" id="IPR020625">
    <property type="entry name" value="Schiff_base-form_aldolases_AS"/>
</dbReference>
<dbReference type="Pfam" id="PF00701">
    <property type="entry name" value="DHDPS"/>
    <property type="match status" value="1"/>
</dbReference>
<evidence type="ECO:0000256" key="7">
    <source>
        <dbReference type="ARBA" id="ARBA00022915"/>
    </source>
</evidence>
<dbReference type="UniPathway" id="UPA00034">
    <property type="reaction ID" value="UER00017"/>
</dbReference>
<organism evidence="16 17">
    <name type="scientific">Pseudomonas gingeri</name>
    <dbReference type="NCBI Taxonomy" id="117681"/>
    <lineage>
        <taxon>Bacteria</taxon>
        <taxon>Pseudomonadati</taxon>
        <taxon>Pseudomonadota</taxon>
        <taxon>Gammaproteobacteria</taxon>
        <taxon>Pseudomonadales</taxon>
        <taxon>Pseudomonadaceae</taxon>
        <taxon>Pseudomonas</taxon>
    </lineage>
</organism>
<comment type="function">
    <text evidence="1 12">Catalyzes the condensation of (S)-aspartate-beta-semialdehyde [(S)-ASA] and pyruvate to 4-hydroxy-tetrahydrodipicolinate (HTPA).</text>
</comment>
<keyword evidence="10 12" id="KW-0704">Schiff base</keyword>
<evidence type="ECO:0000256" key="11">
    <source>
        <dbReference type="ARBA" id="ARBA00047836"/>
    </source>
</evidence>
<feature type="binding site" evidence="12 15">
    <location>
        <position position="51"/>
    </location>
    <ligand>
        <name>pyruvate</name>
        <dbReference type="ChEBI" id="CHEBI:15361"/>
    </ligand>
</feature>
<dbReference type="SMART" id="SM01130">
    <property type="entry name" value="DHDPS"/>
    <property type="match status" value="1"/>
</dbReference>
<evidence type="ECO:0000256" key="14">
    <source>
        <dbReference type="PIRSR" id="PIRSR001365-1"/>
    </source>
</evidence>
<dbReference type="RefSeq" id="WP_177100896.1">
    <property type="nucleotide sequence ID" value="NZ_JACAQB010000004.1"/>
</dbReference>
<evidence type="ECO:0000256" key="12">
    <source>
        <dbReference type="HAMAP-Rule" id="MF_00418"/>
    </source>
</evidence>
<dbReference type="EC" id="4.3.3.7" evidence="4 12"/>
<evidence type="ECO:0000256" key="1">
    <source>
        <dbReference type="ARBA" id="ARBA00003294"/>
    </source>
</evidence>
<evidence type="ECO:0000256" key="2">
    <source>
        <dbReference type="ARBA" id="ARBA00005120"/>
    </source>
</evidence>
<evidence type="ECO:0000313" key="17">
    <source>
        <dbReference type="Proteomes" id="UP000539985"/>
    </source>
</evidence>
<comment type="pathway">
    <text evidence="2 12">Amino-acid biosynthesis; L-lysine biosynthesis via DAP pathway; (S)-tetrahydrodipicolinate from L-aspartate: step 3/4.</text>
</comment>
<dbReference type="GO" id="GO:0008840">
    <property type="term" value="F:4-hydroxy-tetrahydrodipicolinate synthase activity"/>
    <property type="evidence" value="ECO:0007669"/>
    <property type="project" value="UniProtKB-UniRule"/>
</dbReference>
<feature type="active site" description="Schiff-base intermediate with substrate" evidence="12 14">
    <location>
        <position position="168"/>
    </location>
</feature>
<protein>
    <recommendedName>
        <fullName evidence="4 12">4-hydroxy-tetrahydrodipicolinate synthase</fullName>
        <shortName evidence="12">HTPA synthase</shortName>
        <ecNumber evidence="4 12">4.3.3.7</ecNumber>
    </recommendedName>
</protein>
<feature type="binding site" evidence="15">
    <location>
        <position position="210"/>
    </location>
    <ligand>
        <name>pyruvate</name>
        <dbReference type="ChEBI" id="CHEBI:15361"/>
    </ligand>
</feature>
<dbReference type="GO" id="GO:0005737">
    <property type="term" value="C:cytoplasm"/>
    <property type="evidence" value="ECO:0007669"/>
    <property type="project" value="UniProtKB-SubCell"/>
</dbReference>
<comment type="catalytic activity">
    <reaction evidence="11 12">
        <text>L-aspartate 4-semialdehyde + pyruvate = (2S,4S)-4-hydroxy-2,3,4,5-tetrahydrodipicolinate + H2O + H(+)</text>
        <dbReference type="Rhea" id="RHEA:34171"/>
        <dbReference type="ChEBI" id="CHEBI:15361"/>
        <dbReference type="ChEBI" id="CHEBI:15377"/>
        <dbReference type="ChEBI" id="CHEBI:15378"/>
        <dbReference type="ChEBI" id="CHEBI:67139"/>
        <dbReference type="ChEBI" id="CHEBI:537519"/>
        <dbReference type="EC" id="4.3.3.7"/>
    </reaction>
</comment>
<evidence type="ECO:0000256" key="5">
    <source>
        <dbReference type="ARBA" id="ARBA00022490"/>
    </source>
</evidence>
<evidence type="ECO:0000256" key="3">
    <source>
        <dbReference type="ARBA" id="ARBA00007592"/>
    </source>
</evidence>
<accession>A0A7Y8C185</accession>
<keyword evidence="8 12" id="KW-0457">Lysine biosynthesis</keyword>
<dbReference type="PROSITE" id="PS00666">
    <property type="entry name" value="DHDPS_2"/>
    <property type="match status" value="1"/>
</dbReference>
<feature type="active site" description="Proton donor/acceptor" evidence="12 14">
    <location>
        <position position="139"/>
    </location>
</feature>
<comment type="caution">
    <text evidence="16">The sequence shown here is derived from an EMBL/GenBank/DDBJ whole genome shotgun (WGS) entry which is preliminary data.</text>
</comment>
<dbReference type="PANTHER" id="PTHR12128">
    <property type="entry name" value="DIHYDRODIPICOLINATE SYNTHASE"/>
    <property type="match status" value="1"/>
</dbReference>
<keyword evidence="5 12" id="KW-0963">Cytoplasm</keyword>
<comment type="caution">
    <text evidence="12">Lacks conserved residue(s) required for the propagation of feature annotation.</text>
</comment>
<dbReference type="InterPro" id="IPR002220">
    <property type="entry name" value="DapA-like"/>
</dbReference>
<dbReference type="InterPro" id="IPR013785">
    <property type="entry name" value="Aldolase_TIM"/>
</dbReference>
<evidence type="ECO:0000256" key="15">
    <source>
        <dbReference type="PIRSR" id="PIRSR001365-2"/>
    </source>
</evidence>
<dbReference type="CDD" id="cd00950">
    <property type="entry name" value="DHDPS"/>
    <property type="match status" value="1"/>
</dbReference>
<dbReference type="PRINTS" id="PR00146">
    <property type="entry name" value="DHPICSNTHASE"/>
</dbReference>
<dbReference type="EMBL" id="JACAQB010000004">
    <property type="protein sequence ID" value="NWB95688.1"/>
    <property type="molecule type" value="Genomic_DNA"/>
</dbReference>
<evidence type="ECO:0000256" key="9">
    <source>
        <dbReference type="ARBA" id="ARBA00023239"/>
    </source>
</evidence>
<keyword evidence="9 12" id="KW-0456">Lyase</keyword>
<proteinExistence type="inferred from homology"/>
<evidence type="ECO:0000256" key="8">
    <source>
        <dbReference type="ARBA" id="ARBA00023154"/>
    </source>
</evidence>
<feature type="site" description="Part of a proton relay during catalysis" evidence="12">
    <location>
        <position position="50"/>
    </location>
</feature>
<dbReference type="PIRSF" id="PIRSF001365">
    <property type="entry name" value="DHDPS"/>
    <property type="match status" value="1"/>
</dbReference>
<name>A0A7Y8C185_9PSED</name>
<dbReference type="InterPro" id="IPR005263">
    <property type="entry name" value="DapA"/>
</dbReference>
<dbReference type="Gene3D" id="3.20.20.70">
    <property type="entry name" value="Aldolase class I"/>
    <property type="match status" value="1"/>
</dbReference>
<keyword evidence="7 12" id="KW-0220">Diaminopimelate biosynthesis</keyword>
<comment type="similarity">
    <text evidence="3 12 13">Belongs to the DapA family.</text>
</comment>
<dbReference type="SUPFAM" id="SSF51569">
    <property type="entry name" value="Aldolase"/>
    <property type="match status" value="1"/>
</dbReference>
<dbReference type="HAMAP" id="MF_00418">
    <property type="entry name" value="DapA"/>
    <property type="match status" value="1"/>
</dbReference>
<dbReference type="Proteomes" id="UP000539985">
    <property type="component" value="Unassembled WGS sequence"/>
</dbReference>
<dbReference type="GO" id="GO:0009089">
    <property type="term" value="P:lysine biosynthetic process via diaminopimelate"/>
    <property type="evidence" value="ECO:0007669"/>
    <property type="project" value="UniProtKB-UniRule"/>
</dbReference>
<sequence length="304" mass="33155">MISLTKTALRGSYPPVVTPFLNGEVDYDSYSNLIEHLIQGGSHGIVVNGTTAEPTTLSLQERSKLVDVAVKTAAGRVPVVAATGSQNYHETLQLTKAAMQSGVDALMIVTPYFLKPPVRGLVEYYVKLASETDLPVLIYHIPGRSGVSLPPSSIEQIAKRAPNLVGVKHASTDLAFVTETLVRLGPDFRIFVGLEELSFPMMAIGAAGLMNAAGNIVPAKIAALAQAAMNEDMAKARQLHYELFELNQAIFWDTNPIPMKYMLYRMGILPNNEHRLPMMSATPELELRLDVLLKDLNMPLSSVR</sequence>
<dbReference type="GO" id="GO:0019877">
    <property type="term" value="P:diaminopimelate biosynthetic process"/>
    <property type="evidence" value="ECO:0007669"/>
    <property type="project" value="UniProtKB-UniRule"/>
</dbReference>
<dbReference type="NCBIfam" id="TIGR00674">
    <property type="entry name" value="dapA"/>
    <property type="match status" value="1"/>
</dbReference>
<evidence type="ECO:0000256" key="6">
    <source>
        <dbReference type="ARBA" id="ARBA00022605"/>
    </source>
</evidence>
<reference evidence="16 17" key="1">
    <citation type="submission" date="2020-04" db="EMBL/GenBank/DDBJ databases">
        <title>Molecular characterization of pseudomonads from Agaricus bisporus reveal novel blotch 2 pathogens in Western Europe.</title>
        <authorList>
            <person name="Taparia T."/>
            <person name="Krijger M."/>
            <person name="Haynes E."/>
            <person name="Elpinstone J.G."/>
            <person name="Noble R."/>
            <person name="Van Der Wolf J."/>
        </authorList>
    </citation>
    <scope>NUCLEOTIDE SEQUENCE [LARGE SCALE GENOMIC DNA]</scope>
    <source>
        <strain evidence="16 17">H7001</strain>
    </source>
</reference>
<evidence type="ECO:0000256" key="10">
    <source>
        <dbReference type="ARBA" id="ARBA00023270"/>
    </source>
</evidence>
<dbReference type="AlphaFoldDB" id="A0A7Y8C185"/>
<gene>
    <name evidence="12 16" type="primary">dapA</name>
    <name evidence="16" type="ORF">HX882_07280</name>
</gene>
<evidence type="ECO:0000256" key="13">
    <source>
        <dbReference type="PIRNR" id="PIRNR001365"/>
    </source>
</evidence>
<evidence type="ECO:0000313" key="16">
    <source>
        <dbReference type="EMBL" id="NWB95688.1"/>
    </source>
</evidence>
<comment type="subunit">
    <text evidence="12">Homodimer.</text>
</comment>
<comment type="subcellular location">
    <subcellularLocation>
        <location evidence="12">Cytoplasm</location>
    </subcellularLocation>
</comment>
<evidence type="ECO:0000256" key="4">
    <source>
        <dbReference type="ARBA" id="ARBA00012086"/>
    </source>
</evidence>
<dbReference type="PANTHER" id="PTHR12128:SF66">
    <property type="entry name" value="4-HYDROXY-2-OXOGLUTARATE ALDOLASE, MITOCHONDRIAL"/>
    <property type="match status" value="1"/>
</dbReference>
<comment type="caution">
    <text evidence="12">Was originally thought to be a dihydrodipicolinate synthase (DHDPS), catalyzing the condensation of (S)-aspartate-beta-semialdehyde [(S)-ASA] and pyruvate to dihydrodipicolinate (DHDP). However, it was shown in E.coli that the product of the enzymatic reaction is not dihydrodipicolinate but in fact (4S)-4-hydroxy-2,3,4,5-tetrahydro-(2S)-dipicolinic acid (HTPA), and that the consecutive dehydration reaction leading to DHDP is not spontaneous but catalyzed by DapB.</text>
</comment>
<keyword evidence="6 12" id="KW-0028">Amino-acid biosynthesis</keyword>